<dbReference type="InterPro" id="IPR002933">
    <property type="entry name" value="Peptidase_M20"/>
</dbReference>
<organism evidence="7 8">
    <name type="scientific">Banduia mediterranea</name>
    <dbReference type="NCBI Taxonomy" id="3075609"/>
    <lineage>
        <taxon>Bacteria</taxon>
        <taxon>Pseudomonadati</taxon>
        <taxon>Pseudomonadota</taxon>
        <taxon>Gammaproteobacteria</taxon>
        <taxon>Nevskiales</taxon>
        <taxon>Algiphilaceae</taxon>
        <taxon>Banduia</taxon>
    </lineage>
</organism>
<dbReference type="SUPFAM" id="SSF53187">
    <property type="entry name" value="Zn-dependent exopeptidases"/>
    <property type="match status" value="1"/>
</dbReference>
<protein>
    <submittedName>
        <fullName evidence="7">M20 family peptidase</fullName>
    </submittedName>
</protein>
<dbReference type="PANTHER" id="PTHR45962:SF1">
    <property type="entry name" value="N-FATTY-ACYL-AMINO ACID SYNTHASE_HYDROLASE PM20D1"/>
    <property type="match status" value="1"/>
</dbReference>
<dbReference type="Pfam" id="PF07687">
    <property type="entry name" value="M20_dimer"/>
    <property type="match status" value="1"/>
</dbReference>
<dbReference type="Gene3D" id="3.30.70.360">
    <property type="match status" value="1"/>
</dbReference>
<evidence type="ECO:0000313" key="8">
    <source>
        <dbReference type="Proteomes" id="UP001254608"/>
    </source>
</evidence>
<comment type="caution">
    <text evidence="7">The sequence shown here is derived from an EMBL/GenBank/DDBJ whole genome shotgun (WGS) entry which is preliminary data.</text>
</comment>
<dbReference type="Proteomes" id="UP001254608">
    <property type="component" value="Unassembled WGS sequence"/>
</dbReference>
<dbReference type="InterPro" id="IPR047177">
    <property type="entry name" value="Pept_M20A"/>
</dbReference>
<evidence type="ECO:0000256" key="3">
    <source>
        <dbReference type="ARBA" id="ARBA00022723"/>
    </source>
</evidence>
<dbReference type="InterPro" id="IPR011650">
    <property type="entry name" value="Peptidase_M20_dimer"/>
</dbReference>
<reference evidence="7 8" key="1">
    <citation type="submission" date="2023-09" db="EMBL/GenBank/DDBJ databases">
        <authorList>
            <person name="Rey-Velasco X."/>
        </authorList>
    </citation>
    <scope>NUCLEOTIDE SEQUENCE [LARGE SCALE GENOMIC DNA]</scope>
    <source>
        <strain evidence="7 8">W345</strain>
    </source>
</reference>
<keyword evidence="3" id="KW-0479">Metal-binding</keyword>
<evidence type="ECO:0000256" key="2">
    <source>
        <dbReference type="ARBA" id="ARBA00022670"/>
    </source>
</evidence>
<dbReference type="CDD" id="cd05674">
    <property type="entry name" value="M20_yscS"/>
    <property type="match status" value="1"/>
</dbReference>
<dbReference type="RefSeq" id="WP_311365118.1">
    <property type="nucleotide sequence ID" value="NZ_JAVRIC010000013.1"/>
</dbReference>
<dbReference type="EMBL" id="JAVRIC010000013">
    <property type="protein sequence ID" value="MDT0497726.1"/>
    <property type="molecule type" value="Genomic_DNA"/>
</dbReference>
<dbReference type="SUPFAM" id="SSF55031">
    <property type="entry name" value="Bacterial exopeptidase dimerisation domain"/>
    <property type="match status" value="1"/>
</dbReference>
<keyword evidence="8" id="KW-1185">Reference proteome</keyword>
<dbReference type="PIRSF" id="PIRSF036696">
    <property type="entry name" value="ACY-1"/>
    <property type="match status" value="1"/>
</dbReference>
<keyword evidence="4" id="KW-0378">Hydrolase</keyword>
<dbReference type="Gene3D" id="1.10.150.900">
    <property type="match status" value="1"/>
</dbReference>
<evidence type="ECO:0000256" key="4">
    <source>
        <dbReference type="ARBA" id="ARBA00022801"/>
    </source>
</evidence>
<evidence type="ECO:0000313" key="7">
    <source>
        <dbReference type="EMBL" id="MDT0497726.1"/>
    </source>
</evidence>
<dbReference type="PANTHER" id="PTHR45962">
    <property type="entry name" value="N-FATTY-ACYL-AMINO ACID SYNTHASE/HYDROLASE PM20D1"/>
    <property type="match status" value="1"/>
</dbReference>
<evidence type="ECO:0000256" key="1">
    <source>
        <dbReference type="ARBA" id="ARBA00006247"/>
    </source>
</evidence>
<dbReference type="Gene3D" id="3.40.630.10">
    <property type="entry name" value="Zn peptidases"/>
    <property type="match status" value="1"/>
</dbReference>
<dbReference type="InterPro" id="IPR036264">
    <property type="entry name" value="Bact_exopeptidase_dim_dom"/>
</dbReference>
<evidence type="ECO:0000259" key="6">
    <source>
        <dbReference type="Pfam" id="PF07687"/>
    </source>
</evidence>
<gene>
    <name evidence="7" type="ORF">RM530_10170</name>
</gene>
<keyword evidence="2" id="KW-0645">Protease</keyword>
<keyword evidence="5" id="KW-0862">Zinc</keyword>
<feature type="domain" description="Peptidase M20 dimerisation" evidence="6">
    <location>
        <begin position="235"/>
        <end position="379"/>
    </location>
</feature>
<sequence length="484" mass="51536">MFKRLLALLLLLSLALLAGAVLHTLTLSYERPEARPPDPLSFDTSTAVERFAGAIRIPTVSQPEQAPDLAALKVFHDYLEQQFPAVSAQLRREAVGQGALLYTWAGQDPSLPPVVLMGHMDVVPAGDEAAWTQPPFSGAVQDGAIWGRGTLDDKINVLGILEAAEALLAEGYKPQRTLIFAFGGDEENGGEYGAKAIAALLARRGVEPLLVLDEGGTLSRGLVPGVAGAVALIGTAEKGYASARLTAHSPGGHASMPPPEMAIGILSKALSALQEHPMPARLTPVSKQMFDAIAPAMSFPGRVVVTNRWLSTPLLIAMLEGAPSSAAMLRTTTALTMFDAGIKDNVLPDTASAVVNFRLLPGDSAEALMTHIHDTIDDERIAVQWLQTPNEASPISPKQGPAWEILSRSIAQSAPDAVISPYLMMGASDATHFTGLTPAVYRYSPIALTPQSLDRIHGIDERIPVDNYLDAVRFYAQLMRNAAE</sequence>
<accession>A0ABU2WIP2</accession>
<name>A0ABU2WIP2_9GAMM</name>
<comment type="similarity">
    <text evidence="1">Belongs to the peptidase M20A family.</text>
</comment>
<evidence type="ECO:0000256" key="5">
    <source>
        <dbReference type="ARBA" id="ARBA00022833"/>
    </source>
</evidence>
<dbReference type="Pfam" id="PF01546">
    <property type="entry name" value="Peptidase_M20"/>
    <property type="match status" value="1"/>
</dbReference>
<proteinExistence type="inferred from homology"/>